<reference evidence="2" key="1">
    <citation type="submission" date="2019-08" db="EMBL/GenBank/DDBJ databases">
        <authorList>
            <person name="Zheng X."/>
        </authorList>
    </citation>
    <scope>NUCLEOTIDE SEQUENCE [LARGE SCALE GENOMIC DNA]</scope>
    <source>
        <strain evidence="2">FJAT-25496</strain>
    </source>
</reference>
<gene>
    <name evidence="1" type="ORF">FSZ17_17540</name>
</gene>
<dbReference type="Proteomes" id="UP000321555">
    <property type="component" value="Chromosome"/>
</dbReference>
<dbReference type="EMBL" id="CP042593">
    <property type="protein sequence ID" value="QED50188.1"/>
    <property type="molecule type" value="Genomic_DNA"/>
</dbReference>
<organism evidence="1 2">
    <name type="scientific">Cytobacillus dafuensis</name>
    <name type="common">Bacillus dafuensis</name>
    <dbReference type="NCBI Taxonomy" id="1742359"/>
    <lineage>
        <taxon>Bacteria</taxon>
        <taxon>Bacillati</taxon>
        <taxon>Bacillota</taxon>
        <taxon>Bacilli</taxon>
        <taxon>Bacillales</taxon>
        <taxon>Bacillaceae</taxon>
        <taxon>Cytobacillus</taxon>
    </lineage>
</organism>
<dbReference type="OrthoDB" id="2909871at2"/>
<evidence type="ECO:0000313" key="2">
    <source>
        <dbReference type="Proteomes" id="UP000321555"/>
    </source>
</evidence>
<accession>A0A5B8ZB73</accession>
<proteinExistence type="predicted"/>
<dbReference type="KEGG" id="bda:FSZ17_17540"/>
<sequence>MAAILTNPTKKDYILFSEELTGLKTPENVNVEIERLNFYLFSTYAPKGPLNHYGIVHFGFMGIFFRISNGQYGYPNWLEFFN</sequence>
<evidence type="ECO:0000313" key="1">
    <source>
        <dbReference type="EMBL" id="QED50188.1"/>
    </source>
</evidence>
<name>A0A5B8ZB73_CYTDA</name>
<dbReference type="AlphaFoldDB" id="A0A5B8ZB73"/>
<protein>
    <submittedName>
        <fullName evidence="1">Uncharacterized protein</fullName>
    </submittedName>
</protein>
<keyword evidence="2" id="KW-1185">Reference proteome</keyword>